<dbReference type="EMBL" id="CP012333">
    <property type="protein sequence ID" value="AKV03792.1"/>
    <property type="molecule type" value="Genomic_DNA"/>
</dbReference>
<sequence length="986" mass="110024">MKHLRWADFCVVRSALLPVEFELAANGTPLAEASKKLLSDALVRRALRTASPSILAAHDDPKRATASAHNALVRYVERMRGRATPFALLAGYSVVRADAPEARGVRLVPREQYRHRVRLDLDAVGAIVRDDAIARFAEVRWKAKRDVIRFRDVIRVVKRNPDESLSYDDVARTPALDAVLSCAHEPRTVTELVATIPGSHPEASKHAFVKRIIEAEILVPEHFPALLTHDERRPLTSIRKAGDLLEASTTIRDTALGDVVDDKLLRVEQALGKVLPAEMGSRLIHDLVKPIEGSGLLRAGADAELRKVASLLSSLEWRGRDSRIDDFHAYFSQRYENREMRLVDVLDEDRGYNFPEEPTATPDPRVKQWMATRERWRHRTQAPDVRSVELTDEDIAQLSRTSPAQTSGALLCSLALDESGELEIWAPSLYGAPGSHMFARGTGADSELHECTRRWLTEAAGFEPSDVEVVDLSYFIVGKAAAISQYPPLLPNELTLTAATEAETSIDVNDLLVSVGAKGFVLRNARSGRYVALRTTNAVNYSLADTTSLVRFLGALQGLQASFGTMAWPEDRNVPFFPRLQWKRHVLACAQWCLEGPGVERMLKAGTGDQLEAVRALRSEHRLPRHVLYLEKHDHWLHIDLECPLSVGAWLDIAKAPVLLREQFPVERSAVHGPEGHFAHEVVFPFFGEAATEKPKHAATAPRMIEPSIMDTVPPGGEWLYVELLGSRQELLTIACELVENVLAPHHTGGNIERWFYLPYADREPRLRIRAKGDAKALLGDLFPALRAAVAPAFRNGLVRDIAIRTYDRETYRYGGALGMDLTEAVWTQSSIEVIARIGEIGDVFEMAEEELVLELVRVHTWLLDHALEDPATKRDVAAVAFRGYARTETPLDLRRAGSELHRKLRDRLPAETTSLDNAELRETFAAIREGVDRGAISQPLADLLADYLHTQTIRLTTAWHSNTKLEALSYVVLEKVYAAQAARKR</sequence>
<dbReference type="RefSeq" id="WP_146654503.1">
    <property type="nucleotide sequence ID" value="NZ_CP012333.1"/>
</dbReference>
<gene>
    <name evidence="3" type="ORF">AKJ09_10455</name>
</gene>
<dbReference type="STRING" id="1391654.AKJ09_10455"/>
<evidence type="ECO:0000259" key="2">
    <source>
        <dbReference type="Pfam" id="PF14028"/>
    </source>
</evidence>
<name>A0A0K1QDR7_9BACT</name>
<feature type="domain" description="Thiopeptide-type bacteriocin biosynthesis" evidence="2">
    <location>
        <begin position="719"/>
        <end position="978"/>
    </location>
</feature>
<dbReference type="NCBIfam" id="TIGR03891">
    <property type="entry name" value="thiopep_ocin"/>
    <property type="match status" value="1"/>
</dbReference>
<evidence type="ECO:0000259" key="1">
    <source>
        <dbReference type="Pfam" id="PF04738"/>
    </source>
</evidence>
<accession>A0A0K1QDR7</accession>
<dbReference type="KEGG" id="llu:AKJ09_10455"/>
<dbReference type="InterPro" id="IPR023809">
    <property type="entry name" value="Thiopep_bacteriocin_synth_dom"/>
</dbReference>
<dbReference type="Proteomes" id="UP000064967">
    <property type="component" value="Chromosome"/>
</dbReference>
<dbReference type="AlphaFoldDB" id="A0A0K1QDR7"/>
<dbReference type="Pfam" id="PF14028">
    <property type="entry name" value="Lant_dehydr_C"/>
    <property type="match status" value="1"/>
</dbReference>
<keyword evidence="4" id="KW-1185">Reference proteome</keyword>
<dbReference type="Pfam" id="PF04738">
    <property type="entry name" value="Lant_dehydr_N"/>
    <property type="match status" value="1"/>
</dbReference>
<evidence type="ECO:0000313" key="3">
    <source>
        <dbReference type="EMBL" id="AKV03792.1"/>
    </source>
</evidence>
<protein>
    <submittedName>
        <fullName evidence="3">Lanthionine biosynthesis protein LanB</fullName>
    </submittedName>
</protein>
<feature type="domain" description="Lantibiotic dehydratase N-terminal" evidence="1">
    <location>
        <begin position="40"/>
        <end position="647"/>
    </location>
</feature>
<evidence type="ECO:0000313" key="4">
    <source>
        <dbReference type="Proteomes" id="UP000064967"/>
    </source>
</evidence>
<organism evidence="3 4">
    <name type="scientific">Labilithrix luteola</name>
    <dbReference type="NCBI Taxonomy" id="1391654"/>
    <lineage>
        <taxon>Bacteria</taxon>
        <taxon>Pseudomonadati</taxon>
        <taxon>Myxococcota</taxon>
        <taxon>Polyangia</taxon>
        <taxon>Polyangiales</taxon>
        <taxon>Labilitrichaceae</taxon>
        <taxon>Labilithrix</taxon>
    </lineage>
</organism>
<dbReference type="OrthoDB" id="1273722at2"/>
<proteinExistence type="predicted"/>
<dbReference type="InterPro" id="IPR006827">
    <property type="entry name" value="Lant_deHydtase_N"/>
</dbReference>
<reference evidence="3 4" key="1">
    <citation type="submission" date="2015-08" db="EMBL/GenBank/DDBJ databases">
        <authorList>
            <person name="Babu N.S."/>
            <person name="Beckwith C.J."/>
            <person name="Beseler K.G."/>
            <person name="Brison A."/>
            <person name="Carone J.V."/>
            <person name="Caskin T.P."/>
            <person name="Diamond M."/>
            <person name="Durham M.E."/>
            <person name="Foxe J.M."/>
            <person name="Go M."/>
            <person name="Henderson B.A."/>
            <person name="Jones I.B."/>
            <person name="McGettigan J.A."/>
            <person name="Micheletti S.J."/>
            <person name="Nasrallah M.E."/>
            <person name="Ortiz D."/>
            <person name="Piller C.R."/>
            <person name="Privatt S.R."/>
            <person name="Schneider S.L."/>
            <person name="Sharp S."/>
            <person name="Smith T.C."/>
            <person name="Stanton J.D."/>
            <person name="Ullery H.E."/>
            <person name="Wilson R.J."/>
            <person name="Serrano M.G."/>
            <person name="Buck G."/>
            <person name="Lee V."/>
            <person name="Wang Y."/>
            <person name="Carvalho R."/>
            <person name="Voegtly L."/>
            <person name="Shi R."/>
            <person name="Duckworth R."/>
            <person name="Johnson A."/>
            <person name="Loviza R."/>
            <person name="Walstead R."/>
            <person name="Shah Z."/>
            <person name="Kiflezghi M."/>
            <person name="Wade K."/>
            <person name="Ball S.L."/>
            <person name="Bradley K.W."/>
            <person name="Asai D.J."/>
            <person name="Bowman C.A."/>
            <person name="Russell D.A."/>
            <person name="Pope W.H."/>
            <person name="Jacobs-Sera D."/>
            <person name="Hendrix R.W."/>
            <person name="Hatfull G.F."/>
        </authorList>
    </citation>
    <scope>NUCLEOTIDE SEQUENCE [LARGE SCALE GENOMIC DNA]</scope>
    <source>
        <strain evidence="3 4">DSM 27648</strain>
    </source>
</reference>